<evidence type="ECO:0000256" key="1">
    <source>
        <dbReference type="SAM" id="MobiDB-lite"/>
    </source>
</evidence>
<feature type="compositionally biased region" description="Low complexity" evidence="1">
    <location>
        <begin position="745"/>
        <end position="763"/>
    </location>
</feature>
<dbReference type="Proteomes" id="UP000009168">
    <property type="component" value="Unassembled WGS sequence"/>
</dbReference>
<gene>
    <name evidence="2" type="ORF">TTHERM_00277180</name>
</gene>
<protein>
    <submittedName>
        <fullName evidence="2">Uncharacterized protein</fullName>
    </submittedName>
</protein>
<keyword evidence="3" id="KW-1185">Reference proteome</keyword>
<dbReference type="AlphaFoldDB" id="I7LVB9"/>
<dbReference type="InParanoid" id="I7LVB9"/>
<sequence>MDQICEENIQEVRDFIQPQLLPKMQTKSTSLSPMHKRMLKGIKPIQEQDVPQLNLRLVGSTSNTNSLNHIETSRNYSKDSQKKYINQLNYLSKDGNFTARNNYNAHFSSTKGSQWQEAYSPTETFTKMIARRTKKQTTLNNFITPQNRTNIGFEQSASLNQIRSSAYLQDQPDSAQERGKNMNLKNLEILSARNRSSEANIRLLRTRQSSQADISKYTAQQNSQIIQSLTYLDEYESKNLLKETKVEQKNHHFELIKELFKEIYPEYQTLRLGQKLHIQLLFGESKLIKIKTIDKNFPIVLRTFINSGYYTIYFSKKYHLNKPPDHFQHDYMMQQTDKTIILYEGINHSEEIKYIFMHVSSQTNCEIELIAQTQKYKEDIIHQNGSAKVLKQKNFIQFTSNDKIFKMEIAEIIKRRREKSLKMCKNKDFVKINQEVAVDYKNQIQQKAVIDNKMKAEKIAQAQKKQQELFEQKFEKNLQWLAKNEIKKQERLKIEEKQSKLKFYKTWITILHLPKIFQDLRLIIFKNKMWNIKIQRAKDLLNKFFKDVLIKLRSKTVQQKMLMYSTIALNVRAKLILQKAKKQSGFILQKFLFKSSETWLLQKKIELYKQKVRFIQSWYRELYSKRTDYLNILWNDTCNNIMINEKLSKQNGKKESTAKLIKRVSMLIKQNDPLLNDGNAKNYNVQIRISTINNEQKKASLKFFRRCLIERRVLMQKIKLGLVHLNNDIVEQSNLVNSYQSSQMSPLSPLENLNNSQSESNLSGNPLKSKKSATFFPSPPVSPLKAGKELQKITELKIINIKKVRKSKTSQKSPNQKNQANNGVFDFASSQDFINAKINVEKFNNFSINPYFMTDLSLQDKDRFLFYPTQPLSFLDTIKECLFTRKSKDIYVIKEDDENNLLQVVNKNKDQVQQQGNRMNFFQNKLNKLQLQSVNKKNTLDIKVLTFQNIAVAEQILFKKLILDASEQLKDFKGWKQ</sequence>
<feature type="region of interest" description="Disordered" evidence="1">
    <location>
        <begin position="741"/>
        <end position="769"/>
    </location>
</feature>
<evidence type="ECO:0000313" key="2">
    <source>
        <dbReference type="EMBL" id="EAR97833.2"/>
    </source>
</evidence>
<evidence type="ECO:0000313" key="3">
    <source>
        <dbReference type="Proteomes" id="UP000009168"/>
    </source>
</evidence>
<dbReference type="RefSeq" id="XP_001018078.2">
    <property type="nucleotide sequence ID" value="XM_001018078.2"/>
</dbReference>
<organism evidence="2 3">
    <name type="scientific">Tetrahymena thermophila (strain SB210)</name>
    <dbReference type="NCBI Taxonomy" id="312017"/>
    <lineage>
        <taxon>Eukaryota</taxon>
        <taxon>Sar</taxon>
        <taxon>Alveolata</taxon>
        <taxon>Ciliophora</taxon>
        <taxon>Intramacronucleata</taxon>
        <taxon>Oligohymenophorea</taxon>
        <taxon>Hymenostomatida</taxon>
        <taxon>Tetrahymenina</taxon>
        <taxon>Tetrahymenidae</taxon>
        <taxon>Tetrahymena</taxon>
    </lineage>
</organism>
<dbReference type="EMBL" id="GG662656">
    <property type="protein sequence ID" value="EAR97833.2"/>
    <property type="molecule type" value="Genomic_DNA"/>
</dbReference>
<reference evidence="3" key="1">
    <citation type="journal article" date="2006" name="PLoS Biol.">
        <title>Macronuclear genome sequence of the ciliate Tetrahymena thermophila, a model eukaryote.</title>
        <authorList>
            <person name="Eisen J.A."/>
            <person name="Coyne R.S."/>
            <person name="Wu M."/>
            <person name="Wu D."/>
            <person name="Thiagarajan M."/>
            <person name="Wortman J.R."/>
            <person name="Badger J.H."/>
            <person name="Ren Q."/>
            <person name="Amedeo P."/>
            <person name="Jones K.M."/>
            <person name="Tallon L.J."/>
            <person name="Delcher A.L."/>
            <person name="Salzberg S.L."/>
            <person name="Silva J.C."/>
            <person name="Haas B.J."/>
            <person name="Majoros W.H."/>
            <person name="Farzad M."/>
            <person name="Carlton J.M."/>
            <person name="Smith R.K. Jr."/>
            <person name="Garg J."/>
            <person name="Pearlman R.E."/>
            <person name="Karrer K.M."/>
            <person name="Sun L."/>
            <person name="Manning G."/>
            <person name="Elde N.C."/>
            <person name="Turkewitz A.P."/>
            <person name="Asai D.J."/>
            <person name="Wilkes D.E."/>
            <person name="Wang Y."/>
            <person name="Cai H."/>
            <person name="Collins K."/>
            <person name="Stewart B.A."/>
            <person name="Lee S.R."/>
            <person name="Wilamowska K."/>
            <person name="Weinberg Z."/>
            <person name="Ruzzo W.L."/>
            <person name="Wloga D."/>
            <person name="Gaertig J."/>
            <person name="Frankel J."/>
            <person name="Tsao C.-C."/>
            <person name="Gorovsky M.A."/>
            <person name="Keeling P.J."/>
            <person name="Waller R.F."/>
            <person name="Patron N.J."/>
            <person name="Cherry J.M."/>
            <person name="Stover N.A."/>
            <person name="Krieger C.J."/>
            <person name="del Toro C."/>
            <person name="Ryder H.F."/>
            <person name="Williamson S.C."/>
            <person name="Barbeau R.A."/>
            <person name="Hamilton E.P."/>
            <person name="Orias E."/>
        </authorList>
    </citation>
    <scope>NUCLEOTIDE SEQUENCE [LARGE SCALE GENOMIC DNA]</scope>
    <source>
        <strain evidence="3">SB210</strain>
    </source>
</reference>
<dbReference type="GeneID" id="7836679"/>
<accession>I7LVB9</accession>
<name>I7LVB9_TETTS</name>
<proteinExistence type="predicted"/>
<dbReference type="KEGG" id="tet:TTHERM_00277180"/>